<proteinExistence type="predicted"/>
<reference evidence="1" key="1">
    <citation type="submission" date="2013-03" db="EMBL/GenBank/DDBJ databases">
        <title>Genome Sequence of the Profundibacterium mesophilum strain KAUST100406-0324T from Red Sea, a novel genus in the family Rhodobacteraceae.</title>
        <authorList>
            <person name="Essack M."/>
            <person name="Alam I."/>
            <person name="Lafi F."/>
            <person name="Alawi W."/>
            <person name="Kamanu F."/>
            <person name="Al-Suwailem A."/>
            <person name="Lee O.O."/>
            <person name="Xu Y."/>
            <person name="Bajic V."/>
            <person name="Qian P.-Y."/>
            <person name="Archer J."/>
        </authorList>
    </citation>
    <scope>NUCLEOTIDE SEQUENCE</scope>
    <source>
        <strain evidence="1">KAUST100406-0324</strain>
    </source>
</reference>
<gene>
    <name evidence="1" type="ORF">PMES_01552</name>
</gene>
<keyword evidence="2" id="KW-1185">Reference proteome</keyword>
<organism evidence="1 2">
    <name type="scientific">Profundibacterium mesophilum KAUST100406-0324</name>
    <dbReference type="NCBI Taxonomy" id="1037889"/>
    <lineage>
        <taxon>Bacteria</taxon>
        <taxon>Pseudomonadati</taxon>
        <taxon>Pseudomonadota</taxon>
        <taxon>Alphaproteobacteria</taxon>
        <taxon>Rhodobacterales</taxon>
        <taxon>Roseobacteraceae</taxon>
        <taxon>Profundibacterium</taxon>
    </lineage>
</organism>
<evidence type="ECO:0000313" key="1">
    <source>
        <dbReference type="EMBL" id="KAF0676120.1"/>
    </source>
</evidence>
<protein>
    <submittedName>
        <fullName evidence="1">Uncharacterized protein</fullName>
    </submittedName>
</protein>
<dbReference type="EMBL" id="APKE01000017">
    <property type="protein sequence ID" value="KAF0676120.1"/>
    <property type="molecule type" value="Genomic_DNA"/>
</dbReference>
<comment type="caution">
    <text evidence="1">The sequence shown here is derived from an EMBL/GenBank/DDBJ whole genome shotgun (WGS) entry which is preliminary data.</text>
</comment>
<accession>A0A921NV80</accession>
<name>A0A921NV80_9RHOB</name>
<dbReference type="Proteomes" id="UP000698242">
    <property type="component" value="Unassembled WGS sequence"/>
</dbReference>
<evidence type="ECO:0000313" key="2">
    <source>
        <dbReference type="Proteomes" id="UP000698242"/>
    </source>
</evidence>
<sequence length="72" mass="7573">MAGAKPGSPGRLLPDWGDNNMLVISRSVLKLRDFKIIVGLADMSCTTANIPLVEGARKRHAASIAASTPKSV</sequence>
<dbReference type="AlphaFoldDB" id="A0A921NV80"/>